<keyword evidence="3" id="KW-0808">Transferase</keyword>
<dbReference type="GO" id="GO:0032259">
    <property type="term" value="P:methylation"/>
    <property type="evidence" value="ECO:0007669"/>
    <property type="project" value="UniProtKB-KW"/>
</dbReference>
<dbReference type="Proteomes" id="UP001501295">
    <property type="component" value="Unassembled WGS sequence"/>
</dbReference>
<dbReference type="SUPFAM" id="SSF53335">
    <property type="entry name" value="S-adenosyl-L-methionine-dependent methyltransferases"/>
    <property type="match status" value="1"/>
</dbReference>
<dbReference type="EMBL" id="BAABLM010000001">
    <property type="protein sequence ID" value="GAA4664066.1"/>
    <property type="molecule type" value="Genomic_DNA"/>
</dbReference>
<accession>A0ABP8VGX8</accession>
<protein>
    <submittedName>
        <fullName evidence="3">Methyltransferase domain-containing protein</fullName>
    </submittedName>
</protein>
<sequence>MPEQKSSSTRPRSADGSAGDADYGVIASDYARYRQPEQAFVAAIQNALADARTLINIGAGAGSYEPTGLDVTAIEPSAAMRAQRPAGSVPAIDAVAEHLPFADGAFDAALASFTVHQWRDLRAGLGEARRVTRGPVVILTCDPSGLQASWLNEYAPEVIATEARRYPAVADIESGLGGSVTVTPLPIPLQCTDGFSEAYYGRPEALLDPGARLANSAWSFVDPSVGARFDESLRADLASGTWDARHGHLRTQPTFAGSLRLIVARPA</sequence>
<evidence type="ECO:0000256" key="1">
    <source>
        <dbReference type="SAM" id="MobiDB-lite"/>
    </source>
</evidence>
<keyword evidence="4" id="KW-1185">Reference proteome</keyword>
<feature type="domain" description="Methyltransferase type 11" evidence="2">
    <location>
        <begin position="59"/>
        <end position="133"/>
    </location>
</feature>
<keyword evidence="3" id="KW-0489">Methyltransferase</keyword>
<comment type="caution">
    <text evidence="3">The sequence shown here is derived from an EMBL/GenBank/DDBJ whole genome shotgun (WGS) entry which is preliminary data.</text>
</comment>
<feature type="region of interest" description="Disordered" evidence="1">
    <location>
        <begin position="1"/>
        <end position="21"/>
    </location>
</feature>
<dbReference type="Gene3D" id="3.40.50.150">
    <property type="entry name" value="Vaccinia Virus protein VP39"/>
    <property type="match status" value="1"/>
</dbReference>
<evidence type="ECO:0000313" key="4">
    <source>
        <dbReference type="Proteomes" id="UP001501295"/>
    </source>
</evidence>
<dbReference type="RefSeq" id="WP_345371972.1">
    <property type="nucleotide sequence ID" value="NZ_BAABLM010000001.1"/>
</dbReference>
<dbReference type="InterPro" id="IPR029063">
    <property type="entry name" value="SAM-dependent_MTases_sf"/>
</dbReference>
<feature type="compositionally biased region" description="Polar residues" evidence="1">
    <location>
        <begin position="1"/>
        <end position="11"/>
    </location>
</feature>
<organism evidence="3 4">
    <name type="scientific">Frondihabitans cladoniiphilus</name>
    <dbReference type="NCBI Taxonomy" id="715785"/>
    <lineage>
        <taxon>Bacteria</taxon>
        <taxon>Bacillati</taxon>
        <taxon>Actinomycetota</taxon>
        <taxon>Actinomycetes</taxon>
        <taxon>Micrococcales</taxon>
        <taxon>Microbacteriaceae</taxon>
        <taxon>Frondihabitans</taxon>
    </lineage>
</organism>
<proteinExistence type="predicted"/>
<name>A0ABP8VGX8_9MICO</name>
<evidence type="ECO:0000313" key="3">
    <source>
        <dbReference type="EMBL" id="GAA4664066.1"/>
    </source>
</evidence>
<dbReference type="GO" id="GO:0008168">
    <property type="term" value="F:methyltransferase activity"/>
    <property type="evidence" value="ECO:0007669"/>
    <property type="project" value="UniProtKB-KW"/>
</dbReference>
<evidence type="ECO:0000259" key="2">
    <source>
        <dbReference type="Pfam" id="PF08241"/>
    </source>
</evidence>
<dbReference type="Pfam" id="PF08241">
    <property type="entry name" value="Methyltransf_11"/>
    <property type="match status" value="1"/>
</dbReference>
<gene>
    <name evidence="3" type="ORF">GCM10025780_01010</name>
</gene>
<dbReference type="InterPro" id="IPR013216">
    <property type="entry name" value="Methyltransf_11"/>
</dbReference>
<reference evidence="4" key="1">
    <citation type="journal article" date="2019" name="Int. J. Syst. Evol. Microbiol.">
        <title>The Global Catalogue of Microorganisms (GCM) 10K type strain sequencing project: providing services to taxonomists for standard genome sequencing and annotation.</title>
        <authorList>
            <consortium name="The Broad Institute Genomics Platform"/>
            <consortium name="The Broad Institute Genome Sequencing Center for Infectious Disease"/>
            <person name="Wu L."/>
            <person name="Ma J."/>
        </authorList>
    </citation>
    <scope>NUCLEOTIDE SEQUENCE [LARGE SCALE GENOMIC DNA]</scope>
    <source>
        <strain evidence="4">JCM 18956</strain>
    </source>
</reference>